<evidence type="ECO:0000313" key="3">
    <source>
        <dbReference type="EMBL" id="KAK4370198.1"/>
    </source>
</evidence>
<dbReference type="PANTHER" id="PTHR34132:SF4">
    <property type="entry name" value="EXPRESSED PROTEIN"/>
    <property type="match status" value="1"/>
</dbReference>
<evidence type="ECO:0000313" key="4">
    <source>
        <dbReference type="Proteomes" id="UP001291623"/>
    </source>
</evidence>
<sequence>MAPTSFNNYLQFLGIILCLKKDQSPLSLSKTSPQACIERERNREMCPLRIILIFLSATLAGFFVLRNLKSQPIVDPNDDDDDNCGDSPKDSKSLALSSQVCGAIGKGFWTCVDMASGKYLWRHLVSSPSHPAD</sequence>
<keyword evidence="2" id="KW-1133">Transmembrane helix</keyword>
<gene>
    <name evidence="3" type="ORF">RND71_009673</name>
</gene>
<evidence type="ECO:0000256" key="1">
    <source>
        <dbReference type="SAM" id="MobiDB-lite"/>
    </source>
</evidence>
<protein>
    <submittedName>
        <fullName evidence="3">Uncharacterized protein</fullName>
    </submittedName>
</protein>
<dbReference type="AlphaFoldDB" id="A0AAE1SFV2"/>
<feature type="region of interest" description="Disordered" evidence="1">
    <location>
        <begin position="71"/>
        <end position="93"/>
    </location>
</feature>
<dbReference type="PANTHER" id="PTHR34132">
    <property type="entry name" value="EMB|CAB87627.1-RELATED"/>
    <property type="match status" value="1"/>
</dbReference>
<accession>A0AAE1SFV2</accession>
<keyword evidence="2" id="KW-0472">Membrane</keyword>
<name>A0AAE1SFV2_9SOLA</name>
<comment type="caution">
    <text evidence="3">The sequence shown here is derived from an EMBL/GenBank/DDBJ whole genome shotgun (WGS) entry which is preliminary data.</text>
</comment>
<keyword evidence="2" id="KW-0812">Transmembrane</keyword>
<dbReference type="EMBL" id="JAVYJV010000005">
    <property type="protein sequence ID" value="KAK4370198.1"/>
    <property type="molecule type" value="Genomic_DNA"/>
</dbReference>
<keyword evidence="4" id="KW-1185">Reference proteome</keyword>
<organism evidence="3 4">
    <name type="scientific">Anisodus tanguticus</name>
    <dbReference type="NCBI Taxonomy" id="243964"/>
    <lineage>
        <taxon>Eukaryota</taxon>
        <taxon>Viridiplantae</taxon>
        <taxon>Streptophyta</taxon>
        <taxon>Embryophyta</taxon>
        <taxon>Tracheophyta</taxon>
        <taxon>Spermatophyta</taxon>
        <taxon>Magnoliopsida</taxon>
        <taxon>eudicotyledons</taxon>
        <taxon>Gunneridae</taxon>
        <taxon>Pentapetalae</taxon>
        <taxon>asterids</taxon>
        <taxon>lamiids</taxon>
        <taxon>Solanales</taxon>
        <taxon>Solanaceae</taxon>
        <taxon>Solanoideae</taxon>
        <taxon>Hyoscyameae</taxon>
        <taxon>Anisodus</taxon>
    </lineage>
</organism>
<dbReference type="Proteomes" id="UP001291623">
    <property type="component" value="Unassembled WGS sequence"/>
</dbReference>
<reference evidence="3" key="1">
    <citation type="submission" date="2023-12" db="EMBL/GenBank/DDBJ databases">
        <title>Genome assembly of Anisodus tanguticus.</title>
        <authorList>
            <person name="Wang Y.-J."/>
        </authorList>
    </citation>
    <scope>NUCLEOTIDE SEQUENCE</scope>
    <source>
        <strain evidence="3">KB-2021</strain>
        <tissue evidence="3">Leaf</tissue>
    </source>
</reference>
<proteinExistence type="predicted"/>
<evidence type="ECO:0000256" key="2">
    <source>
        <dbReference type="SAM" id="Phobius"/>
    </source>
</evidence>
<feature type="transmembrane region" description="Helical" evidence="2">
    <location>
        <begin position="48"/>
        <end position="65"/>
    </location>
</feature>